<dbReference type="STRING" id="429701.A0A2G9G5M3"/>
<name>A0A2G9G5M3_9LAMI</name>
<evidence type="ECO:0000256" key="4">
    <source>
        <dbReference type="ARBA" id="ARBA00022989"/>
    </source>
</evidence>
<keyword evidence="4 6" id="KW-1133">Transmembrane helix</keyword>
<proteinExistence type="inferred from homology"/>
<dbReference type="NCBIfam" id="TIGR00945">
    <property type="entry name" value="tatC"/>
    <property type="match status" value="1"/>
</dbReference>
<gene>
    <name evidence="7" type="ORF">CDL12_27064</name>
</gene>
<dbReference type="InterPro" id="IPR002033">
    <property type="entry name" value="TatC"/>
</dbReference>
<evidence type="ECO:0000256" key="5">
    <source>
        <dbReference type="ARBA" id="ARBA00023136"/>
    </source>
</evidence>
<evidence type="ECO:0000256" key="1">
    <source>
        <dbReference type="ARBA" id="ARBA00004141"/>
    </source>
</evidence>
<keyword evidence="3 6" id="KW-0812">Transmembrane</keyword>
<evidence type="ECO:0000256" key="6">
    <source>
        <dbReference type="SAM" id="Phobius"/>
    </source>
</evidence>
<evidence type="ECO:0000313" key="8">
    <source>
        <dbReference type="Proteomes" id="UP000231279"/>
    </source>
</evidence>
<evidence type="ECO:0000313" key="7">
    <source>
        <dbReference type="EMBL" id="PIN00435.1"/>
    </source>
</evidence>
<organism evidence="7 8">
    <name type="scientific">Handroanthus impetiginosus</name>
    <dbReference type="NCBI Taxonomy" id="429701"/>
    <lineage>
        <taxon>Eukaryota</taxon>
        <taxon>Viridiplantae</taxon>
        <taxon>Streptophyta</taxon>
        <taxon>Embryophyta</taxon>
        <taxon>Tracheophyta</taxon>
        <taxon>Spermatophyta</taxon>
        <taxon>Magnoliopsida</taxon>
        <taxon>eudicotyledons</taxon>
        <taxon>Gunneridae</taxon>
        <taxon>Pentapetalae</taxon>
        <taxon>asterids</taxon>
        <taxon>lamiids</taxon>
        <taxon>Lamiales</taxon>
        <taxon>Bignoniaceae</taxon>
        <taxon>Crescentiina</taxon>
        <taxon>Tabebuia alliance</taxon>
        <taxon>Handroanthus</taxon>
    </lineage>
</organism>
<dbReference type="GO" id="GO:0065002">
    <property type="term" value="P:intracellular protein transmembrane transport"/>
    <property type="evidence" value="ECO:0007669"/>
    <property type="project" value="TreeGrafter"/>
</dbReference>
<reference evidence="8" key="1">
    <citation type="journal article" date="2018" name="Gigascience">
        <title>Genome assembly of the Pink Ipe (Handroanthus impetiginosus, Bignoniaceae), a highly valued, ecologically keystone Neotropical timber forest tree.</title>
        <authorList>
            <person name="Silva-Junior O.B."/>
            <person name="Grattapaglia D."/>
            <person name="Novaes E."/>
            <person name="Collevatti R.G."/>
        </authorList>
    </citation>
    <scope>NUCLEOTIDE SEQUENCE [LARGE SCALE GENOMIC DNA]</scope>
    <source>
        <strain evidence="8">cv. UFG-1</strain>
    </source>
</reference>
<dbReference type="GO" id="GO:0009977">
    <property type="term" value="F:proton motive force dependent protein transmembrane transporter activity"/>
    <property type="evidence" value="ECO:0007669"/>
    <property type="project" value="TreeGrafter"/>
</dbReference>
<feature type="transmembrane region" description="Helical" evidence="6">
    <location>
        <begin position="163"/>
        <end position="185"/>
    </location>
</feature>
<dbReference type="PANTHER" id="PTHR30371:SF0">
    <property type="entry name" value="SEC-INDEPENDENT PROTEIN TRANSLOCASE PROTEIN TATC, CHLOROPLASTIC-RELATED"/>
    <property type="match status" value="1"/>
</dbReference>
<dbReference type="GO" id="GO:0033281">
    <property type="term" value="C:TAT protein transport complex"/>
    <property type="evidence" value="ECO:0007669"/>
    <property type="project" value="TreeGrafter"/>
</dbReference>
<dbReference type="OrthoDB" id="36838at2759"/>
<evidence type="ECO:0000256" key="3">
    <source>
        <dbReference type="ARBA" id="ARBA00022692"/>
    </source>
</evidence>
<dbReference type="Pfam" id="PF00902">
    <property type="entry name" value="TatC"/>
    <property type="match status" value="1"/>
</dbReference>
<protein>
    <submittedName>
        <fullName evidence="7">Uncharacterized protein</fullName>
    </submittedName>
</protein>
<sequence length="244" mass="27474">MLKLKLTYLNIKQGKPHLLGFSNKNHFKRFSRTVCSAVEDFTEKQRDINGASPVVGDRLDSSIEAGENSFLNNELEDGGNSIYNFLYPSEELLPDDKEISIYDHLEELRERIFVSVFPVGAAIVGCFAFSKELITFLEAPVREQGVRFLQLAPGEFFFASLKLSVYCGLLLGSPVILYEIIAFVLPGFTKTERRFLGPTVLGSSFLFYAGLIFSYYVLTPAALTFFVTYAEGVVESLWSIDQYF</sequence>
<accession>A0A2G9G5M3</accession>
<dbReference type="Proteomes" id="UP000231279">
    <property type="component" value="Unassembled WGS sequence"/>
</dbReference>
<keyword evidence="5 6" id="KW-0472">Membrane</keyword>
<dbReference type="PRINTS" id="PR01840">
    <property type="entry name" value="TATCFAMILY"/>
</dbReference>
<comment type="caution">
    <text evidence="7">The sequence shown here is derived from an EMBL/GenBank/DDBJ whole genome shotgun (WGS) entry which is preliminary data.</text>
</comment>
<dbReference type="PANTHER" id="PTHR30371">
    <property type="entry name" value="SEC-INDEPENDENT PROTEIN TRANSLOCASE PROTEIN TATC"/>
    <property type="match status" value="1"/>
</dbReference>
<keyword evidence="8" id="KW-1185">Reference proteome</keyword>
<feature type="transmembrane region" description="Helical" evidence="6">
    <location>
        <begin position="205"/>
        <end position="229"/>
    </location>
</feature>
<evidence type="ECO:0000256" key="2">
    <source>
        <dbReference type="ARBA" id="ARBA00008882"/>
    </source>
</evidence>
<comment type="similarity">
    <text evidence="2">Belongs to the TatC family.</text>
</comment>
<comment type="subcellular location">
    <subcellularLocation>
        <location evidence="1">Membrane</location>
        <topology evidence="1">Multi-pass membrane protein</topology>
    </subcellularLocation>
</comment>
<dbReference type="GO" id="GO:0043953">
    <property type="term" value="P:protein transport by the Tat complex"/>
    <property type="evidence" value="ECO:0007669"/>
    <property type="project" value="TreeGrafter"/>
</dbReference>
<dbReference type="AlphaFoldDB" id="A0A2G9G5M3"/>
<dbReference type="EMBL" id="NKXS01006976">
    <property type="protein sequence ID" value="PIN00435.1"/>
    <property type="molecule type" value="Genomic_DNA"/>
</dbReference>